<evidence type="ECO:0000313" key="6">
    <source>
        <dbReference type="EMBL" id="CAF2097741.1"/>
    </source>
</evidence>
<organism evidence="2 7">
    <name type="scientific">Rotaria magnacalcarata</name>
    <dbReference type="NCBI Taxonomy" id="392030"/>
    <lineage>
        <taxon>Eukaryota</taxon>
        <taxon>Metazoa</taxon>
        <taxon>Spiralia</taxon>
        <taxon>Gnathifera</taxon>
        <taxon>Rotifera</taxon>
        <taxon>Eurotatoria</taxon>
        <taxon>Bdelloidea</taxon>
        <taxon>Philodinida</taxon>
        <taxon>Philodinidae</taxon>
        <taxon>Rotaria</taxon>
    </lineage>
</organism>
<name>A0A815QCC7_9BILA</name>
<dbReference type="EMBL" id="CAJNRE010001452">
    <property type="protein sequence ID" value="CAF1944587.1"/>
    <property type="molecule type" value="Genomic_DNA"/>
</dbReference>
<evidence type="ECO:0000313" key="7">
    <source>
        <dbReference type="Proteomes" id="UP000663855"/>
    </source>
</evidence>
<dbReference type="EMBL" id="CAJNOW010021627">
    <property type="protein sequence ID" value="CAF1684920.1"/>
    <property type="molecule type" value="Genomic_DNA"/>
</dbReference>
<evidence type="ECO:0000313" key="2">
    <source>
        <dbReference type="EMBL" id="CAF1460211.1"/>
    </source>
</evidence>
<feature type="transmembrane region" description="Helical" evidence="1">
    <location>
        <begin position="16"/>
        <end position="37"/>
    </location>
</feature>
<gene>
    <name evidence="2" type="ORF">CJN711_LOCUS25059</name>
    <name evidence="3" type="ORF">KQP761_LOCUS38137</name>
    <name evidence="4" type="ORF">MBJ925_LOCUS5586</name>
    <name evidence="5" type="ORF">WKI299_LOCUS18295</name>
    <name evidence="6" type="ORF">XDN619_LOCUS18033</name>
</gene>
<feature type="transmembrane region" description="Helical" evidence="1">
    <location>
        <begin position="592"/>
        <end position="617"/>
    </location>
</feature>
<comment type="caution">
    <text evidence="2">The sequence shown here is derived from an EMBL/GenBank/DDBJ whole genome shotgun (WGS) entry which is preliminary data.</text>
</comment>
<dbReference type="Proteomes" id="UP000663855">
    <property type="component" value="Unassembled WGS sequence"/>
</dbReference>
<dbReference type="EMBL" id="CAJNRG010007777">
    <property type="protein sequence ID" value="CAF2097741.1"/>
    <property type="molecule type" value="Genomic_DNA"/>
</dbReference>
<dbReference type="EMBL" id="CAJNOV010011755">
    <property type="protein sequence ID" value="CAF1460211.1"/>
    <property type="molecule type" value="Genomic_DNA"/>
</dbReference>
<keyword evidence="1" id="KW-0472">Membrane</keyword>
<dbReference type="OrthoDB" id="9993430at2759"/>
<dbReference type="Proteomes" id="UP000663856">
    <property type="component" value="Unassembled WGS sequence"/>
</dbReference>
<evidence type="ECO:0000313" key="4">
    <source>
        <dbReference type="EMBL" id="CAF1944587.1"/>
    </source>
</evidence>
<dbReference type="EMBL" id="CAJNRF010007495">
    <property type="protein sequence ID" value="CAF2091896.1"/>
    <property type="molecule type" value="Genomic_DNA"/>
</dbReference>
<dbReference type="Proteomes" id="UP000663887">
    <property type="component" value="Unassembled WGS sequence"/>
</dbReference>
<proteinExistence type="predicted"/>
<evidence type="ECO:0000313" key="3">
    <source>
        <dbReference type="EMBL" id="CAF1684920.1"/>
    </source>
</evidence>
<sequence>MVYDISGVEEGKKMNILLLCSNILILFPLFIHFPFAYSSTSCSIFLSLNCSCFQSNFDLNSTLLIKTYSHLYCQGNFLTEKTFQAPFGSDFNHQNHFRTISIEFFIENQIEIQSNQFDSLALLFSKTDHKYQINIFLRFNGFSHIIFHKYSLTSTIFQQRPQNKRLWLHFIPMRSNLTQIELEEENSTNIEDQFYFYPNCFSGLTVSQLTIYIHTLGDRFPSLYSFEQIFNNTNIGELHFHGSIIRPSSSSLKESFNGLVRSLTLHRHVDNIDANTFPFYSHVYSYTIHSIEAHSMNLSSFLPSHRNFRGLEIIKPRFQITIDQFIPTLDSLTIDVEDFNSKTLFAARHIYNLKLGSSLRTIDPETFHLLSKRLHHLDLSDINLSQMKSYSRCHLIKYLSNNYQRRLNIILPQVENLTECDCARLFIKHIQLSENIKKKYNFSTCSKLCYFSDCPTISEYFRAVYPLSIDENSLNDSDIETMNNRKFSNEFLPSIDVFSDSVDFQMMNFLVNQTSDQEKNLTQRFTFYRQSTTPITTFIDGIVDNISVIENIQEYDDIITFSTPKFFEPWNKEIVQQEKELFYPNKNQSFSWLLLFIGIGLALLLVLIIVSLVTFFCRQHRRNHYFKHLPVYV</sequence>
<dbReference type="Proteomes" id="UP000663824">
    <property type="component" value="Unassembled WGS sequence"/>
</dbReference>
<evidence type="ECO:0000313" key="5">
    <source>
        <dbReference type="EMBL" id="CAF2091896.1"/>
    </source>
</evidence>
<dbReference type="Proteomes" id="UP000663834">
    <property type="component" value="Unassembled WGS sequence"/>
</dbReference>
<reference evidence="2" key="1">
    <citation type="submission" date="2021-02" db="EMBL/GenBank/DDBJ databases">
        <authorList>
            <person name="Nowell W R."/>
        </authorList>
    </citation>
    <scope>NUCLEOTIDE SEQUENCE</scope>
</reference>
<accession>A0A815QCC7</accession>
<protein>
    <submittedName>
        <fullName evidence="2">Uncharacterized protein</fullName>
    </submittedName>
</protein>
<evidence type="ECO:0000256" key="1">
    <source>
        <dbReference type="SAM" id="Phobius"/>
    </source>
</evidence>
<dbReference type="AlphaFoldDB" id="A0A815QCC7"/>
<keyword evidence="1" id="KW-1133">Transmembrane helix</keyword>
<keyword evidence="1" id="KW-0812">Transmembrane</keyword>